<dbReference type="AlphaFoldDB" id="W4SKU0"/>
<dbReference type="InterPro" id="IPR021529">
    <property type="entry name" value="DUF2798"/>
</dbReference>
<keyword evidence="1" id="KW-1133">Transmembrane helix</keyword>
<accession>W4SKU0</accession>
<evidence type="ECO:0008006" key="4">
    <source>
        <dbReference type="Google" id="ProtNLM"/>
    </source>
</evidence>
<feature type="transmembrane region" description="Helical" evidence="1">
    <location>
        <begin position="168"/>
        <end position="187"/>
    </location>
</feature>
<reference evidence="2 3" key="1">
    <citation type="submission" date="2014-01" db="EMBL/GenBank/DDBJ databases">
        <title>Genome sequence and analysis of Xanthomonas arboricola pv. pruni.</title>
        <authorList>
            <person name="Fujikawa T."/>
            <person name="Nakazono-Nagaoka E."/>
        </authorList>
    </citation>
    <scope>NUCLEOTIDE SEQUENCE [LARGE SCALE GENOMIC DNA]</scope>
    <source>
        <strain evidence="3">MAFF 301420</strain>
    </source>
</reference>
<name>W4SKU0_9XANT</name>
<comment type="caution">
    <text evidence="2">The sequence shown here is derived from an EMBL/GenBank/DDBJ whole genome shotgun (WGS) entry which is preliminary data.</text>
</comment>
<evidence type="ECO:0000256" key="1">
    <source>
        <dbReference type="SAM" id="Phobius"/>
    </source>
</evidence>
<dbReference type="Proteomes" id="UP000019084">
    <property type="component" value="Unassembled WGS sequence"/>
</dbReference>
<dbReference type="EMBL" id="BAVC01000318">
    <property type="protein sequence ID" value="GAE57185.1"/>
    <property type="molecule type" value="Genomic_DNA"/>
</dbReference>
<protein>
    <recommendedName>
        <fullName evidence="4">DUF2798 domain-containing protein</fullName>
    </recommendedName>
</protein>
<gene>
    <name evidence="2" type="ORF">XPR_3820</name>
</gene>
<feature type="transmembrane region" description="Helical" evidence="1">
    <location>
        <begin position="207"/>
        <end position="228"/>
    </location>
</feature>
<organism evidence="2 3">
    <name type="scientific">Xanthomonas arboricola pv. pruni MAFF 301420</name>
    <dbReference type="NCBI Taxonomy" id="1418095"/>
    <lineage>
        <taxon>Bacteria</taxon>
        <taxon>Pseudomonadati</taxon>
        <taxon>Pseudomonadota</taxon>
        <taxon>Gammaproteobacteria</taxon>
        <taxon>Lysobacterales</taxon>
        <taxon>Lysobacteraceae</taxon>
        <taxon>Xanthomonas</taxon>
    </lineage>
</organism>
<dbReference type="Pfam" id="PF11391">
    <property type="entry name" value="DUF2798"/>
    <property type="match status" value="1"/>
</dbReference>
<keyword evidence="1" id="KW-0812">Transmembrane</keyword>
<sequence length="235" mass="26030">MLATRKRPRRRLLRPGHRLARALQVALQLPHLLEVQRAALGQRQAARGPVQQTHAQMLLQTRDVLADRGRTDPQQLGASGNAAGIDSADKATDGLKNVHWLGKYYQTIRKFFLRKPQGYAIYPARGGVSTVLPITPIRGNRGHCMSSSPPSSPLLRPRWKLGVRTTPFVFAFYMAAIMALLMCLVITGANTGLAPGYLWRVLDAYRIAMPTAFCCVLVVRPLVIRLVAWTVHAGH</sequence>
<evidence type="ECO:0000313" key="2">
    <source>
        <dbReference type="EMBL" id="GAE57185.1"/>
    </source>
</evidence>
<keyword evidence="1" id="KW-0472">Membrane</keyword>
<proteinExistence type="predicted"/>
<evidence type="ECO:0000313" key="3">
    <source>
        <dbReference type="Proteomes" id="UP000019084"/>
    </source>
</evidence>